<organism evidence="5">
    <name type="scientific">Laccaria bicolor (strain S238N-H82 / ATCC MYA-4686)</name>
    <name type="common">Bicoloured deceiver</name>
    <name type="synonym">Laccaria laccata var. bicolor</name>
    <dbReference type="NCBI Taxonomy" id="486041"/>
    <lineage>
        <taxon>Eukaryota</taxon>
        <taxon>Fungi</taxon>
        <taxon>Dikarya</taxon>
        <taxon>Basidiomycota</taxon>
        <taxon>Agaricomycotina</taxon>
        <taxon>Agaricomycetes</taxon>
        <taxon>Agaricomycetidae</taxon>
        <taxon>Agaricales</taxon>
        <taxon>Agaricineae</taxon>
        <taxon>Hydnangiaceae</taxon>
        <taxon>Laccaria</taxon>
    </lineage>
</organism>
<dbReference type="GeneID" id="6075834"/>
<feature type="compositionally biased region" description="Polar residues" evidence="1">
    <location>
        <begin position="23"/>
        <end position="34"/>
    </location>
</feature>
<keyword evidence="2" id="KW-0472">Membrane</keyword>
<protein>
    <submittedName>
        <fullName evidence="4">Predicted protein</fullName>
    </submittedName>
</protein>
<evidence type="ECO:0000256" key="1">
    <source>
        <dbReference type="SAM" id="MobiDB-lite"/>
    </source>
</evidence>
<feature type="transmembrane region" description="Helical" evidence="2">
    <location>
        <begin position="168"/>
        <end position="190"/>
    </location>
</feature>
<dbReference type="Proteomes" id="UP000001194">
    <property type="component" value="Unassembled WGS sequence"/>
</dbReference>
<accession>B0D9E0</accession>
<evidence type="ECO:0000259" key="3">
    <source>
        <dbReference type="Pfam" id="PF18142"/>
    </source>
</evidence>
<dbReference type="InParanoid" id="B0D9E0"/>
<gene>
    <name evidence="4" type="ORF">LACBIDRAFT_296672</name>
</gene>
<dbReference type="RefSeq" id="XP_001880545.1">
    <property type="nucleotide sequence ID" value="XM_001880510.1"/>
</dbReference>
<dbReference type="NCBIfam" id="NF033635">
    <property type="entry name" value="SLATT_fungal"/>
    <property type="match status" value="1"/>
</dbReference>
<evidence type="ECO:0000256" key="2">
    <source>
        <dbReference type="SAM" id="Phobius"/>
    </source>
</evidence>
<feature type="transmembrane region" description="Helical" evidence="2">
    <location>
        <begin position="202"/>
        <end position="220"/>
    </location>
</feature>
<dbReference type="AlphaFoldDB" id="B0D9E0"/>
<feature type="compositionally biased region" description="Low complexity" evidence="1">
    <location>
        <begin position="45"/>
        <end position="60"/>
    </location>
</feature>
<reference evidence="4 5" key="1">
    <citation type="journal article" date="2008" name="Nature">
        <title>The genome of Laccaria bicolor provides insights into mycorrhizal symbiosis.</title>
        <authorList>
            <person name="Martin F."/>
            <person name="Aerts A."/>
            <person name="Ahren D."/>
            <person name="Brun A."/>
            <person name="Danchin E.G.J."/>
            <person name="Duchaussoy F."/>
            <person name="Gibon J."/>
            <person name="Kohler A."/>
            <person name="Lindquist E."/>
            <person name="Pereda V."/>
            <person name="Salamov A."/>
            <person name="Shapiro H.J."/>
            <person name="Wuyts J."/>
            <person name="Blaudez D."/>
            <person name="Buee M."/>
            <person name="Brokstein P."/>
            <person name="Canbaeck B."/>
            <person name="Cohen D."/>
            <person name="Courty P.E."/>
            <person name="Coutinho P.M."/>
            <person name="Delaruelle C."/>
            <person name="Detter J.C."/>
            <person name="Deveau A."/>
            <person name="DiFazio S."/>
            <person name="Duplessis S."/>
            <person name="Fraissinet-Tachet L."/>
            <person name="Lucic E."/>
            <person name="Frey-Klett P."/>
            <person name="Fourrey C."/>
            <person name="Feussner I."/>
            <person name="Gay G."/>
            <person name="Grimwood J."/>
            <person name="Hoegger P.J."/>
            <person name="Jain P."/>
            <person name="Kilaru S."/>
            <person name="Labbe J."/>
            <person name="Lin Y.C."/>
            <person name="Legue V."/>
            <person name="Le Tacon F."/>
            <person name="Marmeisse R."/>
            <person name="Melayah D."/>
            <person name="Montanini B."/>
            <person name="Muratet M."/>
            <person name="Nehls U."/>
            <person name="Niculita-Hirzel H."/>
            <person name="Oudot-Le Secq M.P."/>
            <person name="Peter M."/>
            <person name="Quesneville H."/>
            <person name="Rajashekar B."/>
            <person name="Reich M."/>
            <person name="Rouhier N."/>
            <person name="Schmutz J."/>
            <person name="Yin T."/>
            <person name="Chalot M."/>
            <person name="Henrissat B."/>
            <person name="Kuees U."/>
            <person name="Lucas S."/>
            <person name="Van de Peer Y."/>
            <person name="Podila G.K."/>
            <person name="Polle A."/>
            <person name="Pukkila P.J."/>
            <person name="Richardson P.M."/>
            <person name="Rouze P."/>
            <person name="Sanders I.R."/>
            <person name="Stajich J.E."/>
            <person name="Tunlid A."/>
            <person name="Tuskan G."/>
            <person name="Grigoriev I.V."/>
        </authorList>
    </citation>
    <scope>NUCLEOTIDE SEQUENCE [LARGE SCALE GENOMIC DNA]</scope>
    <source>
        <strain evidence="5">S238N-H82 / ATCC MYA-4686</strain>
    </source>
</reference>
<dbReference type="InterPro" id="IPR041622">
    <property type="entry name" value="SLATT_fungi"/>
</dbReference>
<dbReference type="HOGENOM" id="CLU_064546_0_0_1"/>
<evidence type="ECO:0000313" key="5">
    <source>
        <dbReference type="Proteomes" id="UP000001194"/>
    </source>
</evidence>
<feature type="compositionally biased region" description="Pro residues" evidence="1">
    <location>
        <begin position="1"/>
        <end position="12"/>
    </location>
</feature>
<keyword evidence="2" id="KW-0812">Transmembrane</keyword>
<feature type="domain" description="SMODS and SLOG-associating 2TM effector" evidence="3">
    <location>
        <begin position="152"/>
        <end position="277"/>
    </location>
</feature>
<proteinExistence type="predicted"/>
<dbReference type="KEGG" id="lbc:LACBIDRAFT_296672"/>
<feature type="region of interest" description="Disordered" evidence="1">
    <location>
        <begin position="1"/>
        <end position="97"/>
    </location>
</feature>
<keyword evidence="2" id="KW-1133">Transmembrane helix</keyword>
<dbReference type="OrthoDB" id="3245801at2759"/>
<name>B0D9E0_LACBS</name>
<keyword evidence="5" id="KW-1185">Reference proteome</keyword>
<dbReference type="Pfam" id="PF18142">
    <property type="entry name" value="SLATT_fungal"/>
    <property type="match status" value="1"/>
</dbReference>
<evidence type="ECO:0000313" key="4">
    <source>
        <dbReference type="EMBL" id="EDR09232.1"/>
    </source>
</evidence>
<sequence length="288" mass="31429">MDPQRLPPPRVPSPIRDPDTVVVPSTQPRANTTGEDSEAQRLQLATTPPKTPPRSTSTAPLSPGSVEKQEENDPFDTPERQASVQHHGTGIDAPLPSARLAGEYQGFRRPRTTDTHVSMARRSAIDWIVPVEEKPIRRLSARERLQPTLDVAKKEKDKFENKARMTGYALNIAIGLQVLLGSLTTGLSAVAVSSGKQGSCTAVTTTILGALATLVASYLARARGSNEPELSIARTKDLEQFIRQCEVFQMDKGHEMGDRFDTELAGLRVRFEELLGNTGNSERKLASV</sequence>
<dbReference type="EMBL" id="DS547100">
    <property type="protein sequence ID" value="EDR09232.1"/>
    <property type="molecule type" value="Genomic_DNA"/>
</dbReference>